<dbReference type="PROSITE" id="PS51257">
    <property type="entry name" value="PROKAR_LIPOPROTEIN"/>
    <property type="match status" value="1"/>
</dbReference>
<reference evidence="8 10" key="2">
    <citation type="submission" date="2018-05" db="EMBL/GenBank/DDBJ databases">
        <authorList>
            <person name="Lanie J.A."/>
            <person name="Ng W.-L."/>
            <person name="Kazmierczak K.M."/>
            <person name="Andrzejewski T.M."/>
            <person name="Davidsen T.M."/>
            <person name="Wayne K.J."/>
            <person name="Tettelin H."/>
            <person name="Glass J.I."/>
            <person name="Rusch D."/>
            <person name="Podicherti R."/>
            <person name="Tsui H.-C.T."/>
            <person name="Winkler M.E."/>
        </authorList>
    </citation>
    <scope>NUCLEOTIDE SEQUENCE [LARGE SCALE GENOMIC DNA]</scope>
    <source>
        <strain evidence="8 10">YBY</strain>
    </source>
</reference>
<dbReference type="Proteomes" id="UP000245216">
    <property type="component" value="Unassembled WGS sequence"/>
</dbReference>
<dbReference type="EMBL" id="CP096916">
    <property type="protein sequence ID" value="WBM36445.1"/>
    <property type="molecule type" value="Genomic_DNA"/>
</dbReference>
<reference evidence="9 11" key="3">
    <citation type="submission" date="2022-05" db="EMBL/GenBank/DDBJ databases">
        <title>Complete sequence of strain NY11312.</title>
        <authorList>
            <person name="Zhou D."/>
        </authorList>
    </citation>
    <scope>NUCLEOTIDE SEQUENCE [LARGE SCALE GENOMIC DNA]</scope>
    <source>
        <strain evidence="9 11">NY11312</strain>
    </source>
</reference>
<dbReference type="InterPro" id="IPR003770">
    <property type="entry name" value="MLTG-like"/>
</dbReference>
<dbReference type="PANTHER" id="PTHR30518">
    <property type="entry name" value="ENDOLYTIC MUREIN TRANSGLYCOSYLASE"/>
    <property type="match status" value="1"/>
</dbReference>
<dbReference type="RefSeq" id="WP_042480726.1">
    <property type="nucleotide sequence ID" value="NZ_CAXOJJ010000022.1"/>
</dbReference>
<gene>
    <name evidence="7 8" type="primary">mltG</name>
    <name evidence="8" type="ORF">DF183_04765</name>
    <name evidence="9" type="ORF">M2J83_11500</name>
</gene>
<evidence type="ECO:0000313" key="9">
    <source>
        <dbReference type="EMBL" id="WBM36445.1"/>
    </source>
</evidence>
<protein>
    <recommendedName>
        <fullName evidence="7">Endolytic murein transglycosylase</fullName>
        <ecNumber evidence="7">4.2.2.29</ecNumber>
    </recommendedName>
    <alternativeName>
        <fullName evidence="7">Peptidoglycan lytic transglycosylase</fullName>
    </alternativeName>
    <alternativeName>
        <fullName evidence="7">Peptidoglycan polymerization terminase</fullName>
    </alternativeName>
</protein>
<dbReference type="HAMAP" id="MF_02065">
    <property type="entry name" value="MltG"/>
    <property type="match status" value="1"/>
</dbReference>
<comment type="catalytic activity">
    <reaction evidence="7">
        <text>a peptidoglycan chain = a peptidoglycan chain with N-acetyl-1,6-anhydromuramyl-[peptide] at the reducing end + a peptidoglycan chain with N-acetylglucosamine at the non-reducing end.</text>
        <dbReference type="EC" id="4.2.2.29"/>
    </reaction>
</comment>
<dbReference type="Proteomes" id="UP001211866">
    <property type="component" value="Chromosome"/>
</dbReference>
<evidence type="ECO:0000313" key="11">
    <source>
        <dbReference type="Proteomes" id="UP001211866"/>
    </source>
</evidence>
<evidence type="ECO:0000313" key="8">
    <source>
        <dbReference type="EMBL" id="PWE16044.1"/>
    </source>
</evidence>
<reference evidence="8 10" key="1">
    <citation type="submission" date="2018-05" db="EMBL/GenBank/DDBJ databases">
        <title>Genome Sequence of an Efficient Indole-Degrading Bacterium, Alcaligenes sp.YBY.</title>
        <authorList>
            <person name="Yang B."/>
        </authorList>
    </citation>
    <scope>NUCLEOTIDE SEQUENCE [LARGE SCALE GENOMIC DNA]</scope>
    <source>
        <strain evidence="8 10">YBY</strain>
    </source>
</reference>
<evidence type="ECO:0000256" key="2">
    <source>
        <dbReference type="ARBA" id="ARBA00022692"/>
    </source>
</evidence>
<dbReference type="GO" id="GO:0005886">
    <property type="term" value="C:plasma membrane"/>
    <property type="evidence" value="ECO:0007669"/>
    <property type="project" value="UniProtKB-UniRule"/>
</dbReference>
<dbReference type="GO" id="GO:0009252">
    <property type="term" value="P:peptidoglycan biosynthetic process"/>
    <property type="evidence" value="ECO:0007669"/>
    <property type="project" value="UniProtKB-UniRule"/>
</dbReference>
<evidence type="ECO:0000256" key="5">
    <source>
        <dbReference type="ARBA" id="ARBA00023239"/>
    </source>
</evidence>
<evidence type="ECO:0000256" key="7">
    <source>
        <dbReference type="HAMAP-Rule" id="MF_02065"/>
    </source>
</evidence>
<dbReference type="STRING" id="511.UZ73_00305"/>
<dbReference type="Gene3D" id="3.30.160.60">
    <property type="entry name" value="Classic Zinc Finger"/>
    <property type="match status" value="1"/>
</dbReference>
<evidence type="ECO:0000256" key="1">
    <source>
        <dbReference type="ARBA" id="ARBA00022475"/>
    </source>
</evidence>
<feature type="site" description="Important for catalytic activity" evidence="7">
    <location>
        <position position="219"/>
    </location>
</feature>
<dbReference type="Pfam" id="PF02618">
    <property type="entry name" value="YceG"/>
    <property type="match status" value="1"/>
</dbReference>
<organism evidence="8 10">
    <name type="scientific">Alcaligenes faecalis</name>
    <dbReference type="NCBI Taxonomy" id="511"/>
    <lineage>
        <taxon>Bacteria</taxon>
        <taxon>Pseudomonadati</taxon>
        <taxon>Pseudomonadota</taxon>
        <taxon>Betaproteobacteria</taxon>
        <taxon>Burkholderiales</taxon>
        <taxon>Alcaligenaceae</taxon>
        <taxon>Alcaligenes</taxon>
    </lineage>
</organism>
<dbReference type="GO" id="GO:0071555">
    <property type="term" value="P:cell wall organization"/>
    <property type="evidence" value="ECO:0007669"/>
    <property type="project" value="UniProtKB-KW"/>
</dbReference>
<keyword evidence="5 7" id="KW-0456">Lyase</keyword>
<comment type="function">
    <text evidence="7">Functions as a peptidoglycan terminase that cleaves nascent peptidoglycan strands endolytically to terminate their elongation.</text>
</comment>
<evidence type="ECO:0000256" key="6">
    <source>
        <dbReference type="ARBA" id="ARBA00023316"/>
    </source>
</evidence>
<keyword evidence="1 7" id="KW-1003">Cell membrane</keyword>
<dbReference type="GO" id="GO:0008932">
    <property type="term" value="F:lytic endotransglycosylase activity"/>
    <property type="evidence" value="ECO:0007669"/>
    <property type="project" value="UniProtKB-UniRule"/>
</dbReference>
<sequence length="335" mass="37264">MKKTVKIFSALLGLLVVAACVIAGGAWYWAKKQPVTMSAERIDYVVPAGSGPRAIARSMQQAGIDIQEDAFVWMARLSGLDTSLQAGAYEAVRGDTPWMVMERMSSGNMLQTRLTIPEGWTYQRIRETLASNPQVRQTLADVSDADLLKRFGVEAVHPEGLFYPDTYVFVPGTADVDILRRGFQAQQELLEQLWADRDADLPLKTPYEALIMASIVERETGHSQDRARVAGVFMNRLRVGMPLQTDPTVIYGMGSAYDGRIRKRDLTTDTPWNTYTRNGLPPTPIASPGKASLMATLHPEKHNFYYFVSRGDGTSEFSTNLAAHNRAVAKYILKR</sequence>
<keyword evidence="2 7" id="KW-0812">Transmembrane</keyword>
<keyword evidence="4 7" id="KW-0472">Membrane</keyword>
<dbReference type="EMBL" id="QEXO01000001">
    <property type="protein sequence ID" value="PWE16044.1"/>
    <property type="molecule type" value="Genomic_DNA"/>
</dbReference>
<keyword evidence="6 7" id="KW-0961">Cell wall biogenesis/degradation</keyword>
<comment type="similarity">
    <text evidence="7">Belongs to the transglycosylase MltG family.</text>
</comment>
<dbReference type="EC" id="4.2.2.29" evidence="7"/>
<evidence type="ECO:0000256" key="3">
    <source>
        <dbReference type="ARBA" id="ARBA00022989"/>
    </source>
</evidence>
<evidence type="ECO:0000256" key="4">
    <source>
        <dbReference type="ARBA" id="ARBA00023136"/>
    </source>
</evidence>
<name>A0A2U2BPV4_ALCFA</name>
<dbReference type="OrthoDB" id="9814591at2"/>
<dbReference type="PANTHER" id="PTHR30518:SF2">
    <property type="entry name" value="ENDOLYTIC MUREIN TRANSGLYCOSYLASE"/>
    <property type="match status" value="1"/>
</dbReference>
<dbReference type="Gene3D" id="3.30.1490.480">
    <property type="entry name" value="Endolytic murein transglycosylase"/>
    <property type="match status" value="1"/>
</dbReference>
<keyword evidence="11" id="KW-1185">Reference proteome</keyword>
<dbReference type="NCBIfam" id="TIGR00247">
    <property type="entry name" value="endolytic transglycosylase MltG"/>
    <property type="match status" value="1"/>
</dbReference>
<keyword evidence="7" id="KW-0997">Cell inner membrane</keyword>
<dbReference type="AlphaFoldDB" id="A0A2U2BPV4"/>
<accession>A0A2U2BPV4</accession>
<evidence type="ECO:0000313" key="10">
    <source>
        <dbReference type="Proteomes" id="UP000245216"/>
    </source>
</evidence>
<proteinExistence type="inferred from homology"/>
<keyword evidence="3 7" id="KW-1133">Transmembrane helix</keyword>
<dbReference type="CDD" id="cd08010">
    <property type="entry name" value="MltG_like"/>
    <property type="match status" value="1"/>
</dbReference>